<comment type="caution">
    <text evidence="2">The sequence shown here is derived from an EMBL/GenBank/DDBJ whole genome shotgun (WGS) entry which is preliminary data.</text>
</comment>
<protein>
    <submittedName>
        <fullName evidence="2">Uncharacterized protein</fullName>
    </submittedName>
</protein>
<evidence type="ECO:0000313" key="3">
    <source>
        <dbReference type="Proteomes" id="UP000275480"/>
    </source>
</evidence>
<gene>
    <name evidence="2" type="ORF">CA14_003539</name>
</gene>
<accession>A0AB74BY88</accession>
<proteinExistence type="predicted"/>
<sequence>MKAAGIEIDEHDNGQPYKPEDIIILSDGLCSSACALFMELMHHEAGVRTVVIGGQPSYGPMQAPSGNRGAAIYKAENMHRDIELARDIDKSRHVDLPNRASAFLITTATVNLRDQVRHTDTSATPLQFLYEAADCRIFLIPETWYNYTNLWKYAADAIWQKPALCAEGSRMDHIQPTHPSLPGKPYNASSTLSGLADSQSDGHPSSTQDRSHFILDDYESVDTMEGIPCQGDNDCPAFGSASSCQTVDVCRAYLRIKSNVPQPYGKYGPQKQCVIPCKSDPTICSPMRPCTVNRDQEKPNCCAPLQENSCDALPITYHRIDNSICYGTKDTLTCYKPQGWIELNVMVNMHPQPYSQQSIIRYVDGKSTCSCGNKPSVCDRSKPQLCPKTDGRVCVCTGTPQKSQVNKLNS</sequence>
<feature type="compositionally biased region" description="Polar residues" evidence="1">
    <location>
        <begin position="187"/>
        <end position="208"/>
    </location>
</feature>
<dbReference type="AlphaFoldDB" id="A0AB74BY88"/>
<dbReference type="InterPro" id="IPR052766">
    <property type="entry name" value="S41A_metabolite_peptidase"/>
</dbReference>
<dbReference type="PANTHER" id="PTHR37049">
    <property type="entry name" value="PEPTIDASE S41 FAMILY PROTEIN"/>
    <property type="match status" value="1"/>
</dbReference>
<evidence type="ECO:0000256" key="1">
    <source>
        <dbReference type="SAM" id="MobiDB-lite"/>
    </source>
</evidence>
<dbReference type="EMBL" id="QQZZ01000144">
    <property type="protein sequence ID" value="RMZ39351.1"/>
    <property type="molecule type" value="Genomic_DNA"/>
</dbReference>
<feature type="region of interest" description="Disordered" evidence="1">
    <location>
        <begin position="174"/>
        <end position="211"/>
    </location>
</feature>
<dbReference type="Proteomes" id="UP000275480">
    <property type="component" value="Unassembled WGS sequence"/>
</dbReference>
<dbReference type="PANTHER" id="PTHR37049:SF5">
    <property type="entry name" value="TAIL SPECIFIC PROTEASE DOMAIN-CONTAINING PROTEIN"/>
    <property type="match status" value="1"/>
</dbReference>
<organism evidence="2 3">
    <name type="scientific">Aspergillus flavus</name>
    <dbReference type="NCBI Taxonomy" id="5059"/>
    <lineage>
        <taxon>Eukaryota</taxon>
        <taxon>Fungi</taxon>
        <taxon>Dikarya</taxon>
        <taxon>Ascomycota</taxon>
        <taxon>Pezizomycotina</taxon>
        <taxon>Eurotiomycetes</taxon>
        <taxon>Eurotiomycetidae</taxon>
        <taxon>Eurotiales</taxon>
        <taxon>Aspergillaceae</taxon>
        <taxon>Aspergillus</taxon>
        <taxon>Aspergillus subgen. Circumdati</taxon>
    </lineage>
</organism>
<evidence type="ECO:0000313" key="2">
    <source>
        <dbReference type="EMBL" id="RMZ39351.1"/>
    </source>
</evidence>
<name>A0AB74BY88_ASPFL</name>
<reference evidence="2 3" key="1">
    <citation type="submission" date="2018-07" db="EMBL/GenBank/DDBJ databases">
        <title>Identification of spontaneous genetic mutation associated with occurrence of a yellow conidial color mutant of Aspergillus flavus.</title>
        <authorList>
            <person name="Chang P.-K."/>
            <person name="Mack B.M."/>
            <person name="Scharfenstein L."/>
            <person name="Gilbert M.K."/>
        </authorList>
    </citation>
    <scope>NUCLEOTIDE SEQUENCE [LARGE SCALE GENOMIC DNA]</scope>
    <source>
        <strain evidence="2 3">CA14</strain>
    </source>
</reference>